<accession>A0AAU8M167</accession>
<dbReference type="AlphaFoldDB" id="A0AAU8M167"/>
<reference evidence="1" key="1">
    <citation type="journal article" date="2024" name="Syst. Appl. Microbiol.">
        <title>First single-strain enrichments of Electrothrix cable bacteria, description of E. aestuarii sp. nov. and E. rattekaaiensis sp. nov., and proposal of a cable bacteria taxonomy following the rules of the SeqCode.</title>
        <authorList>
            <person name="Plum-Jensen L.E."/>
            <person name="Schramm A."/>
            <person name="Marshall I.P.G."/>
        </authorList>
    </citation>
    <scope>NUCLEOTIDE SEQUENCE</scope>
    <source>
        <strain evidence="1">Rat1</strain>
    </source>
</reference>
<dbReference type="KEGG" id="eaj:Q3M24_11150"/>
<reference evidence="1" key="2">
    <citation type="submission" date="2024-06" db="EMBL/GenBank/DDBJ databases">
        <authorList>
            <person name="Plum-Jensen L.E."/>
            <person name="Schramm A."/>
            <person name="Marshall I.P.G."/>
        </authorList>
    </citation>
    <scope>NUCLEOTIDE SEQUENCE</scope>
    <source>
        <strain evidence="1">Rat1</strain>
    </source>
</reference>
<protein>
    <submittedName>
        <fullName evidence="1">Uncharacterized protein</fullName>
    </submittedName>
</protein>
<proteinExistence type="predicted"/>
<name>A0AAU8M167_9BACT</name>
<dbReference type="EMBL" id="CP159373">
    <property type="protein sequence ID" value="XCN75255.1"/>
    <property type="molecule type" value="Genomic_DNA"/>
</dbReference>
<organism evidence="1">
    <name type="scientific">Candidatus Electrothrix aestuarii</name>
    <dbReference type="NCBI Taxonomy" id="3062594"/>
    <lineage>
        <taxon>Bacteria</taxon>
        <taxon>Pseudomonadati</taxon>
        <taxon>Thermodesulfobacteriota</taxon>
        <taxon>Desulfobulbia</taxon>
        <taxon>Desulfobulbales</taxon>
        <taxon>Desulfobulbaceae</taxon>
        <taxon>Candidatus Electrothrix</taxon>
    </lineage>
</organism>
<evidence type="ECO:0000313" key="1">
    <source>
        <dbReference type="EMBL" id="XCN75255.1"/>
    </source>
</evidence>
<gene>
    <name evidence="1" type="ORF">Q3M24_11150</name>
</gene>
<sequence>MNPRKRWCVPYQPNSEHIQQLIDELVLEKDKESFKAMLADNVGRLHEGNVARYRLKLSEFQEWKINRV</sequence>